<sequence>MSRRSIFCYVFCFCIIFTTGCWDRKELNDRAIWLATGFDFDEKKDLQFSGQIVVPSLMQSQNGGGGAAKEFLTISSNGKNVNDSMQNIQEKLSRKEFSGQRRVVFFGEEFAKHGIKNHLDVNSRSHEVSIRTDVFVVKEGTAKEALNLNYPLEKPPATATIKAHKEAGGRGDKAFLNFLIAANSDGIRPTLPVVEMGNFDDGENKGQESSSKSILRLAGLAIFNEELELIGYLNNQENRHFLWVMGNLKNMTISAPVKDGSASLNLTKLKSDIVPEISRNKKLRFVVKLTGEGSLLENNSNLDLVEPKNIKDMQRKFEKRVKKQIHKTITKAQKEYGEDIFGFGETIRKKHPGQWKSLNKEWDNLFSEAEVSVQVNLKIKRIGMTGPSLLYKESEIKK</sequence>
<dbReference type="Gene3D" id="3.30.300.210">
    <property type="entry name" value="Nutrient germinant receptor protein C, domain 3"/>
    <property type="match status" value="1"/>
</dbReference>
<proteinExistence type="inferred from homology"/>
<keyword evidence="5" id="KW-0472">Membrane</keyword>
<dbReference type="PANTHER" id="PTHR35789:SF1">
    <property type="entry name" value="SPORE GERMINATION PROTEIN B3"/>
    <property type="match status" value="1"/>
</dbReference>
<evidence type="ECO:0000256" key="5">
    <source>
        <dbReference type="ARBA" id="ARBA00023136"/>
    </source>
</evidence>
<evidence type="ECO:0000259" key="9">
    <source>
        <dbReference type="Pfam" id="PF25198"/>
    </source>
</evidence>
<organism evidence="10 11">
    <name type="scientific">Cytobacillus depressus</name>
    <dbReference type="NCBI Taxonomy" id="1602942"/>
    <lineage>
        <taxon>Bacteria</taxon>
        <taxon>Bacillati</taxon>
        <taxon>Bacillota</taxon>
        <taxon>Bacilli</taxon>
        <taxon>Bacillales</taxon>
        <taxon>Bacillaceae</taxon>
        <taxon>Cytobacillus</taxon>
    </lineage>
</organism>
<keyword evidence="7" id="KW-0449">Lipoprotein</keyword>
<comment type="caution">
    <text evidence="10">The sequence shown here is derived from an EMBL/GenBank/DDBJ whole genome shotgun (WGS) entry which is preliminary data.</text>
</comment>
<protein>
    <submittedName>
        <fullName evidence="10">Ger(X)C family spore germination protein</fullName>
    </submittedName>
</protein>
<comment type="subcellular location">
    <subcellularLocation>
        <location evidence="1">Membrane</location>
        <topology evidence="1">Lipid-anchor</topology>
    </subcellularLocation>
</comment>
<feature type="domain" description="Spore germination GerAC-like C-terminal" evidence="8">
    <location>
        <begin position="219"/>
        <end position="383"/>
    </location>
</feature>
<evidence type="ECO:0000256" key="2">
    <source>
        <dbReference type="ARBA" id="ARBA00007886"/>
    </source>
</evidence>
<evidence type="ECO:0000256" key="3">
    <source>
        <dbReference type="ARBA" id="ARBA00022544"/>
    </source>
</evidence>
<dbReference type="InterPro" id="IPR008844">
    <property type="entry name" value="Spore_GerAC-like"/>
</dbReference>
<evidence type="ECO:0000256" key="7">
    <source>
        <dbReference type="ARBA" id="ARBA00023288"/>
    </source>
</evidence>
<gene>
    <name evidence="10" type="ORF">F7731_20375</name>
</gene>
<evidence type="ECO:0000313" key="11">
    <source>
        <dbReference type="Proteomes" id="UP000481030"/>
    </source>
</evidence>
<keyword evidence="11" id="KW-1185">Reference proteome</keyword>
<evidence type="ECO:0000256" key="1">
    <source>
        <dbReference type="ARBA" id="ARBA00004635"/>
    </source>
</evidence>
<dbReference type="Proteomes" id="UP000481030">
    <property type="component" value="Unassembled WGS sequence"/>
</dbReference>
<dbReference type="InterPro" id="IPR057336">
    <property type="entry name" value="GerAC_N"/>
</dbReference>
<dbReference type="GO" id="GO:0016020">
    <property type="term" value="C:membrane"/>
    <property type="evidence" value="ECO:0007669"/>
    <property type="project" value="UniProtKB-SubCell"/>
</dbReference>
<dbReference type="GO" id="GO:0009847">
    <property type="term" value="P:spore germination"/>
    <property type="evidence" value="ECO:0007669"/>
    <property type="project" value="InterPro"/>
</dbReference>
<feature type="domain" description="Spore germination protein N-terminal" evidence="9">
    <location>
        <begin position="23"/>
        <end position="195"/>
    </location>
</feature>
<evidence type="ECO:0000259" key="8">
    <source>
        <dbReference type="Pfam" id="PF05504"/>
    </source>
</evidence>
<name>A0A6L3UZK8_9BACI</name>
<comment type="similarity">
    <text evidence="2">Belongs to the GerABKC lipoprotein family.</text>
</comment>
<dbReference type="InterPro" id="IPR046953">
    <property type="entry name" value="Spore_GerAC-like_C"/>
</dbReference>
<dbReference type="InterPro" id="IPR038501">
    <property type="entry name" value="Spore_GerAC_C_sf"/>
</dbReference>
<dbReference type="PROSITE" id="PS51257">
    <property type="entry name" value="PROKAR_LIPOPROTEIN"/>
    <property type="match status" value="1"/>
</dbReference>
<evidence type="ECO:0000256" key="4">
    <source>
        <dbReference type="ARBA" id="ARBA00022729"/>
    </source>
</evidence>
<dbReference type="AlphaFoldDB" id="A0A6L3UZK8"/>
<evidence type="ECO:0000256" key="6">
    <source>
        <dbReference type="ARBA" id="ARBA00023139"/>
    </source>
</evidence>
<keyword evidence="4" id="KW-0732">Signal</keyword>
<evidence type="ECO:0000313" key="10">
    <source>
        <dbReference type="EMBL" id="KAB2330145.1"/>
    </source>
</evidence>
<dbReference type="PANTHER" id="PTHR35789">
    <property type="entry name" value="SPORE GERMINATION PROTEIN B3"/>
    <property type="match status" value="1"/>
</dbReference>
<dbReference type="OrthoDB" id="2569624at2"/>
<dbReference type="Pfam" id="PF25198">
    <property type="entry name" value="Spore_GerAC_N"/>
    <property type="match status" value="1"/>
</dbReference>
<dbReference type="RefSeq" id="WP_151536633.1">
    <property type="nucleotide sequence ID" value="NZ_WBOS01000015.1"/>
</dbReference>
<keyword evidence="6" id="KW-0564">Palmitate</keyword>
<dbReference type="EMBL" id="WBOS01000015">
    <property type="protein sequence ID" value="KAB2330145.1"/>
    <property type="molecule type" value="Genomic_DNA"/>
</dbReference>
<accession>A0A6L3UZK8</accession>
<dbReference type="Pfam" id="PF05504">
    <property type="entry name" value="Spore_GerAC"/>
    <property type="match status" value="1"/>
</dbReference>
<keyword evidence="3" id="KW-0309">Germination</keyword>
<reference evidence="10 11" key="1">
    <citation type="journal article" date="2016" name="Antonie Van Leeuwenhoek">
        <title>Bacillus depressus sp. nov., isolated from soil of a sunflower field.</title>
        <authorList>
            <person name="Wei X."/>
            <person name="Xin D."/>
            <person name="Xin Y."/>
            <person name="Zhang H."/>
            <person name="Wang T."/>
            <person name="Zhang J."/>
        </authorList>
    </citation>
    <scope>NUCLEOTIDE SEQUENCE [LARGE SCALE GENOMIC DNA]</scope>
    <source>
        <strain evidence="10 11">BZ1</strain>
    </source>
</reference>
<dbReference type="NCBIfam" id="TIGR02887">
    <property type="entry name" value="spore_ger_x_C"/>
    <property type="match status" value="1"/>
</dbReference>